<keyword evidence="2" id="KW-1185">Reference proteome</keyword>
<proteinExistence type="predicted"/>
<dbReference type="EMBL" id="BLXZ01000007">
    <property type="protein sequence ID" value="GFO69723.1"/>
    <property type="molecule type" value="Genomic_DNA"/>
</dbReference>
<dbReference type="RefSeq" id="WP_183362312.1">
    <property type="nucleotide sequence ID" value="NZ_BLXZ01000007.1"/>
</dbReference>
<accession>A0A6V8NDT0</accession>
<reference evidence="2" key="1">
    <citation type="submission" date="2020-06" db="EMBL/GenBank/DDBJ databases">
        <title>Draft genomic sequecing of Geomonas sp. Red745.</title>
        <authorList>
            <person name="Itoh H."/>
            <person name="Xu Z.X."/>
            <person name="Ushijima N."/>
            <person name="Masuda Y."/>
            <person name="Shiratori Y."/>
            <person name="Senoo K."/>
        </authorList>
    </citation>
    <scope>NUCLEOTIDE SEQUENCE [LARGE SCALE GENOMIC DNA]</scope>
    <source>
        <strain evidence="2">Red745</strain>
    </source>
</reference>
<organism evidence="1 2">
    <name type="scientific">Geomonas limicola</name>
    <dbReference type="NCBI Taxonomy" id="2740186"/>
    <lineage>
        <taxon>Bacteria</taxon>
        <taxon>Pseudomonadati</taxon>
        <taxon>Thermodesulfobacteriota</taxon>
        <taxon>Desulfuromonadia</taxon>
        <taxon>Geobacterales</taxon>
        <taxon>Geobacteraceae</taxon>
        <taxon>Geomonas</taxon>
    </lineage>
</organism>
<gene>
    <name evidence="1" type="ORF">GMLC_33020</name>
</gene>
<comment type="caution">
    <text evidence="1">The sequence shown here is derived from an EMBL/GenBank/DDBJ whole genome shotgun (WGS) entry which is preliminary data.</text>
</comment>
<evidence type="ECO:0000313" key="1">
    <source>
        <dbReference type="EMBL" id="GFO69723.1"/>
    </source>
</evidence>
<evidence type="ECO:0000313" key="2">
    <source>
        <dbReference type="Proteomes" id="UP000587586"/>
    </source>
</evidence>
<protein>
    <submittedName>
        <fullName evidence="1">Uncharacterized protein</fullName>
    </submittedName>
</protein>
<name>A0A6V8NDT0_9BACT</name>
<dbReference type="AlphaFoldDB" id="A0A6V8NDT0"/>
<sequence length="64" mass="7019">MRITASYNDLTCDITRNHTSEGLAARSLADFTTLAAWSTPKPCLYAATASACARSTPHPRRYSR</sequence>
<dbReference type="Proteomes" id="UP000587586">
    <property type="component" value="Unassembled WGS sequence"/>
</dbReference>